<keyword evidence="4 5" id="KW-0720">Serine protease</keyword>
<dbReference type="CDD" id="cd07560">
    <property type="entry name" value="Peptidase_S41_CPP"/>
    <property type="match status" value="1"/>
</dbReference>
<comment type="similarity">
    <text evidence="1 5">Belongs to the peptidase S41A family.</text>
</comment>
<evidence type="ECO:0000256" key="4">
    <source>
        <dbReference type="ARBA" id="ARBA00022825"/>
    </source>
</evidence>
<dbReference type="GO" id="GO:0004175">
    <property type="term" value="F:endopeptidase activity"/>
    <property type="evidence" value="ECO:0007669"/>
    <property type="project" value="TreeGrafter"/>
</dbReference>
<gene>
    <name evidence="7" type="ORF">GWK10_09195</name>
</gene>
<evidence type="ECO:0000256" key="5">
    <source>
        <dbReference type="RuleBase" id="RU004404"/>
    </source>
</evidence>
<keyword evidence="8" id="KW-1185">Reference proteome</keyword>
<keyword evidence="3 5" id="KW-0378">Hydrolase</keyword>
<dbReference type="Gene3D" id="3.90.226.10">
    <property type="entry name" value="2-enoyl-CoA Hydratase, Chain A, domain 1"/>
    <property type="match status" value="1"/>
</dbReference>
<dbReference type="SMART" id="SM00228">
    <property type="entry name" value="PDZ"/>
    <property type="match status" value="1"/>
</dbReference>
<sequence>MEKISFKKRIVVPVLAVVILFTGSSFKSDFFEIAKQIEIFTTLFKELNMNYVDETNPAELMDNAIKGMLGNLDPYTQYYNEQDVEASKIRNSGEYSGIGALVRRFNNKMMIVEPYKNYPADKAGLKAGDEVIKVGDVVIADFKDETSELLKGATNSEVQITYKRQGKTQTTSLKRSDIEIDAVPFYKMMNDDTGYIVLAKFNRKAFAQTKEAVITLKEDGAKKLVLDLRSNPGGLLNEAIKIVNLFVDKGQVIVSTQSHIKKYNKEYKSKMQPLDTEIPLVVLVNDRSASASEIVSGALQDLDRAVVVGNRSFGKGLVQRPKKLTYGTQLKVTISRYYTPSGRCIQALDYWNRDEFGNATRTDEKDYKAFKTKKGRSVYDGGGIEPDVKMISSETSPLVKSLIANYVIFDYATKFYYDNPSKNMNSFVFTDADYAAFKTFVANKGIDYETVTEKRLKALLESAKAEKLESAVKKDYKDMLSSLASSKINALDDYKKVIKKELTDEIVKRYEYREGLFSYHLKNDETVSKAAELLSDESKYLAILE</sequence>
<keyword evidence="2 5" id="KW-0645">Protease</keyword>
<evidence type="ECO:0000259" key="6">
    <source>
        <dbReference type="PROSITE" id="PS50106"/>
    </source>
</evidence>
<evidence type="ECO:0000313" key="7">
    <source>
        <dbReference type="EMBL" id="NER17385.1"/>
    </source>
</evidence>
<dbReference type="Pfam" id="PF03572">
    <property type="entry name" value="Peptidase_S41"/>
    <property type="match status" value="1"/>
</dbReference>
<dbReference type="SUPFAM" id="SSF52096">
    <property type="entry name" value="ClpP/crotonase"/>
    <property type="match status" value="1"/>
</dbReference>
<dbReference type="Pfam" id="PF13180">
    <property type="entry name" value="PDZ_2"/>
    <property type="match status" value="1"/>
</dbReference>
<dbReference type="PANTHER" id="PTHR32060">
    <property type="entry name" value="TAIL-SPECIFIC PROTEASE"/>
    <property type="match status" value="1"/>
</dbReference>
<accession>A0A6M0CHN9</accession>
<proteinExistence type="inferred from homology"/>
<evidence type="ECO:0000313" key="8">
    <source>
        <dbReference type="Proteomes" id="UP000474296"/>
    </source>
</evidence>
<dbReference type="NCBIfam" id="TIGR00225">
    <property type="entry name" value="prc"/>
    <property type="match status" value="1"/>
</dbReference>
<dbReference type="Gene3D" id="3.30.750.44">
    <property type="match status" value="1"/>
</dbReference>
<dbReference type="Gene3D" id="2.30.42.10">
    <property type="match status" value="1"/>
</dbReference>
<dbReference type="InterPro" id="IPR005151">
    <property type="entry name" value="Tail-specific_protease"/>
</dbReference>
<dbReference type="AlphaFoldDB" id="A0A6M0CHN9"/>
<dbReference type="InterPro" id="IPR029045">
    <property type="entry name" value="ClpP/crotonase-like_dom_sf"/>
</dbReference>
<evidence type="ECO:0000256" key="3">
    <source>
        <dbReference type="ARBA" id="ARBA00022801"/>
    </source>
</evidence>
<dbReference type="PANTHER" id="PTHR32060:SF30">
    <property type="entry name" value="CARBOXY-TERMINAL PROCESSING PROTEASE CTPA"/>
    <property type="match status" value="1"/>
</dbReference>
<reference evidence="7 8" key="1">
    <citation type="submission" date="2020-01" db="EMBL/GenBank/DDBJ databases">
        <title>Spongiivirga citrea KCTC 32990T.</title>
        <authorList>
            <person name="Wang G."/>
        </authorList>
    </citation>
    <scope>NUCLEOTIDE SEQUENCE [LARGE SCALE GENOMIC DNA]</scope>
    <source>
        <strain evidence="7 8">KCTC 32990</strain>
    </source>
</reference>
<name>A0A6M0CHN9_9FLAO</name>
<dbReference type="InterPro" id="IPR004447">
    <property type="entry name" value="Peptidase_S41A"/>
</dbReference>
<dbReference type="EMBL" id="JAABOQ010000003">
    <property type="protein sequence ID" value="NER17385.1"/>
    <property type="molecule type" value="Genomic_DNA"/>
</dbReference>
<organism evidence="7 8">
    <name type="scientific">Spongiivirga citrea</name>
    <dbReference type="NCBI Taxonomy" id="1481457"/>
    <lineage>
        <taxon>Bacteria</taxon>
        <taxon>Pseudomonadati</taxon>
        <taxon>Bacteroidota</taxon>
        <taxon>Flavobacteriia</taxon>
        <taxon>Flavobacteriales</taxon>
        <taxon>Flavobacteriaceae</taxon>
        <taxon>Spongiivirga</taxon>
    </lineage>
</organism>
<evidence type="ECO:0000256" key="2">
    <source>
        <dbReference type="ARBA" id="ARBA00022670"/>
    </source>
</evidence>
<dbReference type="InterPro" id="IPR036034">
    <property type="entry name" value="PDZ_sf"/>
</dbReference>
<comment type="caution">
    <text evidence="7">The sequence shown here is derived from an EMBL/GenBank/DDBJ whole genome shotgun (WGS) entry which is preliminary data.</text>
</comment>
<protein>
    <submittedName>
        <fullName evidence="7">PDZ domain-containing protein</fullName>
    </submittedName>
</protein>
<dbReference type="InterPro" id="IPR001478">
    <property type="entry name" value="PDZ"/>
</dbReference>
<dbReference type="RefSeq" id="WP_164031826.1">
    <property type="nucleotide sequence ID" value="NZ_JAABOQ010000003.1"/>
</dbReference>
<dbReference type="GO" id="GO:0008236">
    <property type="term" value="F:serine-type peptidase activity"/>
    <property type="evidence" value="ECO:0007669"/>
    <property type="project" value="UniProtKB-KW"/>
</dbReference>
<feature type="domain" description="PDZ" evidence="6">
    <location>
        <begin position="83"/>
        <end position="177"/>
    </location>
</feature>
<dbReference type="GO" id="GO:0007165">
    <property type="term" value="P:signal transduction"/>
    <property type="evidence" value="ECO:0007669"/>
    <property type="project" value="TreeGrafter"/>
</dbReference>
<dbReference type="GO" id="GO:0030288">
    <property type="term" value="C:outer membrane-bounded periplasmic space"/>
    <property type="evidence" value="ECO:0007669"/>
    <property type="project" value="TreeGrafter"/>
</dbReference>
<evidence type="ECO:0000256" key="1">
    <source>
        <dbReference type="ARBA" id="ARBA00009179"/>
    </source>
</evidence>
<dbReference type="Proteomes" id="UP000474296">
    <property type="component" value="Unassembled WGS sequence"/>
</dbReference>
<dbReference type="SUPFAM" id="SSF50156">
    <property type="entry name" value="PDZ domain-like"/>
    <property type="match status" value="1"/>
</dbReference>
<dbReference type="GO" id="GO:0006508">
    <property type="term" value="P:proteolysis"/>
    <property type="evidence" value="ECO:0007669"/>
    <property type="project" value="UniProtKB-KW"/>
</dbReference>
<dbReference type="PROSITE" id="PS50106">
    <property type="entry name" value="PDZ"/>
    <property type="match status" value="1"/>
</dbReference>
<dbReference type="SMART" id="SM00245">
    <property type="entry name" value="TSPc"/>
    <property type="match status" value="1"/>
</dbReference>